<gene>
    <name evidence="1" type="ORF">HLB23_13510</name>
</gene>
<evidence type="ECO:0000313" key="1">
    <source>
        <dbReference type="EMBL" id="NNH70868.1"/>
    </source>
</evidence>
<dbReference type="InterPro" id="IPR050509">
    <property type="entry name" value="CoA-transferase_III"/>
</dbReference>
<comment type="caution">
    <text evidence="1">The sequence shown here is derived from an EMBL/GenBank/DDBJ whole genome shotgun (WGS) entry which is preliminary data.</text>
</comment>
<dbReference type="InterPro" id="IPR003673">
    <property type="entry name" value="CoA-Trfase_fam_III"/>
</dbReference>
<dbReference type="EMBL" id="JABELX010000004">
    <property type="protein sequence ID" value="NNH70868.1"/>
    <property type="molecule type" value="Genomic_DNA"/>
</dbReference>
<dbReference type="Gene3D" id="3.40.50.10540">
    <property type="entry name" value="Crotonobetainyl-coa:carnitine coa-transferase, domain 1"/>
    <property type="match status" value="1"/>
</dbReference>
<keyword evidence="2" id="KW-1185">Reference proteome</keyword>
<proteinExistence type="predicted"/>
<dbReference type="PANTHER" id="PTHR48228:SF7">
    <property type="entry name" value="FATTY ACYL-COA TRANSFERASE RV3272-RELATED"/>
    <property type="match status" value="1"/>
</dbReference>
<dbReference type="AlphaFoldDB" id="A0A849BZV5"/>
<evidence type="ECO:0000313" key="2">
    <source>
        <dbReference type="Proteomes" id="UP000586827"/>
    </source>
</evidence>
<name>A0A849BZV5_9NOCA</name>
<organism evidence="1 2">
    <name type="scientific">Nocardia uniformis</name>
    <dbReference type="NCBI Taxonomy" id="53432"/>
    <lineage>
        <taxon>Bacteria</taxon>
        <taxon>Bacillati</taxon>
        <taxon>Actinomycetota</taxon>
        <taxon>Actinomycetes</taxon>
        <taxon>Mycobacteriales</taxon>
        <taxon>Nocardiaceae</taxon>
        <taxon>Nocardia</taxon>
    </lineage>
</organism>
<accession>A0A849BZV5</accession>
<protein>
    <recommendedName>
        <fullName evidence="3">CoA transferase</fullName>
    </recommendedName>
</protein>
<dbReference type="Proteomes" id="UP000586827">
    <property type="component" value="Unassembled WGS sequence"/>
</dbReference>
<dbReference type="InterPro" id="IPR023606">
    <property type="entry name" value="CoA-Trfase_III_dom_1_sf"/>
</dbReference>
<sequence length="420" mass="43877">MAEPDSLEANARSPLRAWAASGAMALTGRAGGAPCATPGRPASAVAESLWQFEQTTTARSGRQPRLPGVGLLGERAAIAGFTRRGPASCGGAFRTVRTGDGWLGLSLPRATDIELIPALVERPALEADPWETVARWAHDVPTAEAARRVALLGLAGGAVPGDGLDSRAAVEITELGPRRHRRERPLVIDLTVLWAGPLCAHLLGLGGAQVIKVESRSRPDGARFGPPAFFDLLHSGHSMVEVDFGYQRDVDRLRALIADADLVLESARARALRQFGIEAADCVADGTSWLSITARGRASNTVGFGDDIAASAGLVVADGDDRLPCGDALADPLTGTCAAAAASEALLADRARLIDISMLHVAAEVGTDIPEQHAVVRTDNGWLVETADGRFPVVPPVRRRVPGRAKGIGADNATVFGARP</sequence>
<dbReference type="Pfam" id="PF02515">
    <property type="entry name" value="CoA_transf_3"/>
    <property type="match status" value="1"/>
</dbReference>
<evidence type="ECO:0008006" key="3">
    <source>
        <dbReference type="Google" id="ProtNLM"/>
    </source>
</evidence>
<reference evidence="1 2" key="1">
    <citation type="submission" date="2020-05" db="EMBL/GenBank/DDBJ databases">
        <title>MicrobeNet Type strains.</title>
        <authorList>
            <person name="Nicholson A.C."/>
        </authorList>
    </citation>
    <scope>NUCLEOTIDE SEQUENCE [LARGE SCALE GENOMIC DNA]</scope>
    <source>
        <strain evidence="1 2">JCM 3224</strain>
    </source>
</reference>
<dbReference type="PANTHER" id="PTHR48228">
    <property type="entry name" value="SUCCINYL-COA--D-CITRAMALATE COA-TRANSFERASE"/>
    <property type="match status" value="1"/>
</dbReference>
<dbReference type="GO" id="GO:0003824">
    <property type="term" value="F:catalytic activity"/>
    <property type="evidence" value="ECO:0007669"/>
    <property type="project" value="InterPro"/>
</dbReference>
<dbReference type="SUPFAM" id="SSF89796">
    <property type="entry name" value="CoA-transferase family III (CaiB/BaiF)"/>
    <property type="match status" value="1"/>
</dbReference>
<dbReference type="RefSeq" id="WP_067523275.1">
    <property type="nucleotide sequence ID" value="NZ_JABELX010000004.1"/>
</dbReference>